<proteinExistence type="predicted"/>
<organism evidence="1 2">
    <name type="scientific">Panagrolaimus sp. PS1159</name>
    <dbReference type="NCBI Taxonomy" id="55785"/>
    <lineage>
        <taxon>Eukaryota</taxon>
        <taxon>Metazoa</taxon>
        <taxon>Ecdysozoa</taxon>
        <taxon>Nematoda</taxon>
        <taxon>Chromadorea</taxon>
        <taxon>Rhabditida</taxon>
        <taxon>Tylenchina</taxon>
        <taxon>Panagrolaimomorpha</taxon>
        <taxon>Panagrolaimoidea</taxon>
        <taxon>Panagrolaimidae</taxon>
        <taxon>Panagrolaimus</taxon>
    </lineage>
</organism>
<sequence>MLWFIFGFLIYEVKSQIIENMTVIDDQIYDSTGAVIEACMDIKHYLWVKHSDYTSLPSTMSIFAVIYSLIVTLGILGNTLVILSVMRHRSLQSVRNMFIVSLSCSDIVVCSVSGTITPISAFTKIWIFGGALCKLVPLIQKV</sequence>
<accession>A0AC35GH71</accession>
<reference evidence="2" key="1">
    <citation type="submission" date="2022-11" db="UniProtKB">
        <authorList>
            <consortium name="WormBaseParasite"/>
        </authorList>
    </citation>
    <scope>IDENTIFICATION</scope>
</reference>
<dbReference type="WBParaSite" id="PS1159_v2.g4988.t1">
    <property type="protein sequence ID" value="PS1159_v2.g4988.t1"/>
    <property type="gene ID" value="PS1159_v2.g4988"/>
</dbReference>
<evidence type="ECO:0000313" key="1">
    <source>
        <dbReference type="Proteomes" id="UP000887580"/>
    </source>
</evidence>
<name>A0AC35GH71_9BILA</name>
<protein>
    <submittedName>
        <fullName evidence="2">G-protein coupled receptors family 1 profile domain-containing protein</fullName>
    </submittedName>
</protein>
<dbReference type="Proteomes" id="UP000887580">
    <property type="component" value="Unplaced"/>
</dbReference>
<evidence type="ECO:0000313" key="2">
    <source>
        <dbReference type="WBParaSite" id="PS1159_v2.g4988.t1"/>
    </source>
</evidence>